<dbReference type="SUPFAM" id="SSF52374">
    <property type="entry name" value="Nucleotidylyl transferase"/>
    <property type="match status" value="1"/>
</dbReference>
<evidence type="ECO:0000256" key="3">
    <source>
        <dbReference type="ARBA" id="ARBA00005201"/>
    </source>
</evidence>
<keyword evidence="8 15" id="KW-0547">Nucleotide-binding</keyword>
<evidence type="ECO:0000256" key="1">
    <source>
        <dbReference type="ARBA" id="ARBA00002121"/>
    </source>
</evidence>
<dbReference type="Gene3D" id="2.40.30.30">
    <property type="entry name" value="Riboflavin kinase-like"/>
    <property type="match status" value="1"/>
</dbReference>
<dbReference type="RefSeq" id="WP_211144359.1">
    <property type="nucleotide sequence ID" value="NZ_JAEEGB010000037.1"/>
</dbReference>
<evidence type="ECO:0000256" key="14">
    <source>
        <dbReference type="ARBA" id="ARBA00049494"/>
    </source>
</evidence>
<comment type="similarity">
    <text evidence="15">Belongs to the ribF family.</text>
</comment>
<feature type="coiled-coil region" evidence="16">
    <location>
        <begin position="277"/>
        <end position="304"/>
    </location>
</feature>
<dbReference type="InterPro" id="IPR002606">
    <property type="entry name" value="Riboflavin_kinase_bac"/>
</dbReference>
<dbReference type="Proteomes" id="UP000622687">
    <property type="component" value="Unassembled WGS sequence"/>
</dbReference>
<evidence type="ECO:0000256" key="2">
    <source>
        <dbReference type="ARBA" id="ARBA00004726"/>
    </source>
</evidence>
<dbReference type="NCBIfam" id="NF004162">
    <property type="entry name" value="PRK05627.1-5"/>
    <property type="match status" value="1"/>
</dbReference>
<evidence type="ECO:0000256" key="16">
    <source>
        <dbReference type="SAM" id="Coils"/>
    </source>
</evidence>
<dbReference type="PANTHER" id="PTHR22749">
    <property type="entry name" value="RIBOFLAVIN KINASE/FMN ADENYLYLTRANSFERASE"/>
    <property type="match status" value="1"/>
</dbReference>
<accession>A0A934I2T5</accession>
<dbReference type="GO" id="GO:0009231">
    <property type="term" value="P:riboflavin biosynthetic process"/>
    <property type="evidence" value="ECO:0007669"/>
    <property type="project" value="InterPro"/>
</dbReference>
<dbReference type="AlphaFoldDB" id="A0A934I2T5"/>
<evidence type="ECO:0000313" key="18">
    <source>
        <dbReference type="EMBL" id="MBI6874990.1"/>
    </source>
</evidence>
<keyword evidence="5 15" id="KW-0288">FMN</keyword>
<dbReference type="GO" id="GO:0008531">
    <property type="term" value="F:riboflavin kinase activity"/>
    <property type="evidence" value="ECO:0007669"/>
    <property type="project" value="UniProtKB-UniRule"/>
</dbReference>
<dbReference type="FunFam" id="3.40.50.620:FF:000021">
    <property type="entry name" value="Riboflavin biosynthesis protein"/>
    <property type="match status" value="1"/>
</dbReference>
<evidence type="ECO:0000256" key="9">
    <source>
        <dbReference type="ARBA" id="ARBA00022777"/>
    </source>
</evidence>
<evidence type="ECO:0000259" key="17">
    <source>
        <dbReference type="SMART" id="SM00904"/>
    </source>
</evidence>
<dbReference type="NCBIfam" id="TIGR00083">
    <property type="entry name" value="ribF"/>
    <property type="match status" value="1"/>
</dbReference>
<dbReference type="EC" id="2.7.7.2" evidence="15"/>
<dbReference type="EC" id="2.7.1.26" evidence="15"/>
<keyword evidence="16" id="KW-0175">Coiled coil</keyword>
<keyword evidence="11 15" id="KW-0067">ATP-binding</keyword>
<dbReference type="InterPro" id="IPR014729">
    <property type="entry name" value="Rossmann-like_a/b/a_fold"/>
</dbReference>
<keyword evidence="4 15" id="KW-0285">Flavoprotein</keyword>
<dbReference type="InterPro" id="IPR023468">
    <property type="entry name" value="Riboflavin_kinase"/>
</dbReference>
<dbReference type="Pfam" id="PF06574">
    <property type="entry name" value="FAD_syn"/>
    <property type="match status" value="1"/>
</dbReference>
<sequence length="312" mass="35974">MIVMEDNFKEYLQQDTYIALGSFDGLHIGHMSLINKTIKLAKKNNAKSMVFTFKDHPLATINAELAPKLIMDNNTKLKVLESAGLDIINMVGFNRDFMKLNPEDFIINLVSHYRLKGLIVGFNYRFGYKNLGDVELLKKMSKALGFSLNIVEPVKFKSQIVSSSIIRSIICDEGDIKKVNKMLTRPFMMQGAVIKGKQLGRKLGFPTSNLDYDKRFVIPRGGVYYTIVEYNKNLFRGITNIGYNPTVNDNKLGIETHILDFNEDIYDKNIKIYYIDRIRDEKKFNSLQELIDQLKKDKAFARKQKLEINFKN</sequence>
<evidence type="ECO:0000256" key="4">
    <source>
        <dbReference type="ARBA" id="ARBA00022630"/>
    </source>
</evidence>
<evidence type="ECO:0000256" key="11">
    <source>
        <dbReference type="ARBA" id="ARBA00022840"/>
    </source>
</evidence>
<evidence type="ECO:0000256" key="12">
    <source>
        <dbReference type="ARBA" id="ARBA00023268"/>
    </source>
</evidence>
<dbReference type="FunFam" id="2.40.30.30:FF:000003">
    <property type="entry name" value="Riboflavin biosynthesis protein"/>
    <property type="match status" value="1"/>
</dbReference>
<evidence type="ECO:0000256" key="15">
    <source>
        <dbReference type="PIRNR" id="PIRNR004491"/>
    </source>
</evidence>
<evidence type="ECO:0000256" key="10">
    <source>
        <dbReference type="ARBA" id="ARBA00022827"/>
    </source>
</evidence>
<keyword evidence="10 15" id="KW-0274">FAD</keyword>
<dbReference type="GO" id="GO:0003919">
    <property type="term" value="F:FMN adenylyltransferase activity"/>
    <property type="evidence" value="ECO:0007669"/>
    <property type="project" value="UniProtKB-UniRule"/>
</dbReference>
<comment type="function">
    <text evidence="1">Catalyzes the phosphorylation of riboflavin to FMN followed by the adenylation of FMN to FAD.</text>
</comment>
<dbReference type="InterPro" id="IPR023465">
    <property type="entry name" value="Riboflavin_kinase_dom_sf"/>
</dbReference>
<dbReference type="InterPro" id="IPR015864">
    <property type="entry name" value="FAD_synthase"/>
</dbReference>
<comment type="caution">
    <text evidence="18">The sequence shown here is derived from an EMBL/GenBank/DDBJ whole genome shotgun (WGS) entry which is preliminary data.</text>
</comment>
<protein>
    <recommendedName>
        <fullName evidence="15">Riboflavin biosynthesis protein</fullName>
    </recommendedName>
    <domain>
        <recommendedName>
            <fullName evidence="15">Riboflavin kinase</fullName>
            <ecNumber evidence="15">2.7.1.26</ecNumber>
        </recommendedName>
        <alternativeName>
            <fullName evidence="15">Flavokinase</fullName>
        </alternativeName>
    </domain>
    <domain>
        <recommendedName>
            <fullName evidence="15">FMN adenylyltransferase</fullName>
            <ecNumber evidence="15">2.7.7.2</ecNumber>
        </recommendedName>
        <alternativeName>
            <fullName evidence="15">FAD pyrophosphorylase</fullName>
        </alternativeName>
        <alternativeName>
            <fullName evidence="15">FAD synthase</fullName>
        </alternativeName>
    </domain>
</protein>
<keyword evidence="9 15" id="KW-0418">Kinase</keyword>
<keyword evidence="7 15" id="KW-0548">Nucleotidyltransferase</keyword>
<evidence type="ECO:0000256" key="8">
    <source>
        <dbReference type="ARBA" id="ARBA00022741"/>
    </source>
</evidence>
<feature type="domain" description="Riboflavin kinase" evidence="17">
    <location>
        <begin position="182"/>
        <end position="306"/>
    </location>
</feature>
<dbReference type="GO" id="GO:0009398">
    <property type="term" value="P:FMN biosynthetic process"/>
    <property type="evidence" value="ECO:0007669"/>
    <property type="project" value="UniProtKB-UniRule"/>
</dbReference>
<dbReference type="PIRSF" id="PIRSF004491">
    <property type="entry name" value="FAD_Synth"/>
    <property type="match status" value="1"/>
</dbReference>
<dbReference type="EMBL" id="JAEEGB010000037">
    <property type="protein sequence ID" value="MBI6874990.1"/>
    <property type="molecule type" value="Genomic_DNA"/>
</dbReference>
<evidence type="ECO:0000313" key="19">
    <source>
        <dbReference type="Proteomes" id="UP000622687"/>
    </source>
</evidence>
<dbReference type="SMART" id="SM00904">
    <property type="entry name" value="Flavokinase"/>
    <property type="match status" value="1"/>
</dbReference>
<dbReference type="Pfam" id="PF01687">
    <property type="entry name" value="Flavokinase"/>
    <property type="match status" value="1"/>
</dbReference>
<gene>
    <name evidence="18" type="ORF">I6U51_20165</name>
</gene>
<keyword evidence="12" id="KW-0511">Multifunctional enzyme</keyword>
<evidence type="ECO:0000256" key="5">
    <source>
        <dbReference type="ARBA" id="ARBA00022643"/>
    </source>
</evidence>
<evidence type="ECO:0000256" key="6">
    <source>
        <dbReference type="ARBA" id="ARBA00022679"/>
    </source>
</evidence>
<dbReference type="GO" id="GO:0005524">
    <property type="term" value="F:ATP binding"/>
    <property type="evidence" value="ECO:0007669"/>
    <property type="project" value="UniProtKB-UniRule"/>
</dbReference>
<dbReference type="InterPro" id="IPR015865">
    <property type="entry name" value="Riboflavin_kinase_bac/euk"/>
</dbReference>
<keyword evidence="19" id="KW-1185">Reference proteome</keyword>
<evidence type="ECO:0000256" key="7">
    <source>
        <dbReference type="ARBA" id="ARBA00022695"/>
    </source>
</evidence>
<dbReference type="SUPFAM" id="SSF82114">
    <property type="entry name" value="Riboflavin kinase-like"/>
    <property type="match status" value="1"/>
</dbReference>
<comment type="pathway">
    <text evidence="3 15">Cofactor biosynthesis; FMN biosynthesis; FMN from riboflavin (ATP route): step 1/1.</text>
</comment>
<comment type="catalytic activity">
    <reaction evidence="14 15">
        <text>FMN + ATP + H(+) = FAD + diphosphate</text>
        <dbReference type="Rhea" id="RHEA:17237"/>
        <dbReference type="ChEBI" id="CHEBI:15378"/>
        <dbReference type="ChEBI" id="CHEBI:30616"/>
        <dbReference type="ChEBI" id="CHEBI:33019"/>
        <dbReference type="ChEBI" id="CHEBI:57692"/>
        <dbReference type="ChEBI" id="CHEBI:58210"/>
        <dbReference type="EC" id="2.7.7.2"/>
    </reaction>
</comment>
<proteinExistence type="inferred from homology"/>
<keyword evidence="6 15" id="KW-0808">Transferase</keyword>
<comment type="catalytic activity">
    <reaction evidence="13 15">
        <text>riboflavin + ATP = FMN + ADP + H(+)</text>
        <dbReference type="Rhea" id="RHEA:14357"/>
        <dbReference type="ChEBI" id="CHEBI:15378"/>
        <dbReference type="ChEBI" id="CHEBI:30616"/>
        <dbReference type="ChEBI" id="CHEBI:57986"/>
        <dbReference type="ChEBI" id="CHEBI:58210"/>
        <dbReference type="ChEBI" id="CHEBI:456216"/>
        <dbReference type="EC" id="2.7.1.26"/>
    </reaction>
</comment>
<reference evidence="18" key="1">
    <citation type="submission" date="2020-12" db="EMBL/GenBank/DDBJ databases">
        <title>Clostridium thailandense sp. nov., a novel acetogenic bacterium isolated from peat land soil in Thailand.</title>
        <authorList>
            <person name="Chaikitkaew S."/>
            <person name="Birkeland N.K."/>
        </authorList>
    </citation>
    <scope>NUCLEOTIDE SEQUENCE</scope>
    <source>
        <strain evidence="18">DSM 17425</strain>
    </source>
</reference>
<name>A0A934I2T5_9CLOT</name>
<dbReference type="Gene3D" id="3.40.50.620">
    <property type="entry name" value="HUPs"/>
    <property type="match status" value="1"/>
</dbReference>
<dbReference type="CDD" id="cd02064">
    <property type="entry name" value="FAD_synthetase_N"/>
    <property type="match status" value="1"/>
</dbReference>
<comment type="pathway">
    <text evidence="2 15">Cofactor biosynthesis; FAD biosynthesis; FAD from FMN: step 1/1.</text>
</comment>
<evidence type="ECO:0000256" key="13">
    <source>
        <dbReference type="ARBA" id="ARBA00047880"/>
    </source>
</evidence>
<organism evidence="18 19">
    <name type="scientific">Clostridium aciditolerans</name>
    <dbReference type="NCBI Taxonomy" id="339861"/>
    <lineage>
        <taxon>Bacteria</taxon>
        <taxon>Bacillati</taxon>
        <taxon>Bacillota</taxon>
        <taxon>Clostridia</taxon>
        <taxon>Eubacteriales</taxon>
        <taxon>Clostridiaceae</taxon>
        <taxon>Clostridium</taxon>
    </lineage>
</organism>
<dbReference type="GO" id="GO:0006747">
    <property type="term" value="P:FAD biosynthetic process"/>
    <property type="evidence" value="ECO:0007669"/>
    <property type="project" value="UniProtKB-UniRule"/>
</dbReference>
<dbReference type="PANTHER" id="PTHR22749:SF6">
    <property type="entry name" value="RIBOFLAVIN KINASE"/>
    <property type="match status" value="1"/>
</dbReference>